<keyword evidence="2" id="KW-1185">Reference proteome</keyword>
<organism evidence="1 2">
    <name type="scientific">Populus tomentosa</name>
    <name type="common">Chinese white poplar</name>
    <dbReference type="NCBI Taxonomy" id="118781"/>
    <lineage>
        <taxon>Eukaryota</taxon>
        <taxon>Viridiplantae</taxon>
        <taxon>Streptophyta</taxon>
        <taxon>Embryophyta</taxon>
        <taxon>Tracheophyta</taxon>
        <taxon>Spermatophyta</taxon>
        <taxon>Magnoliopsida</taxon>
        <taxon>eudicotyledons</taxon>
        <taxon>Gunneridae</taxon>
        <taxon>Pentapetalae</taxon>
        <taxon>rosids</taxon>
        <taxon>fabids</taxon>
        <taxon>Malpighiales</taxon>
        <taxon>Salicaceae</taxon>
        <taxon>Saliceae</taxon>
        <taxon>Populus</taxon>
    </lineage>
</organism>
<protein>
    <submittedName>
        <fullName evidence="1">Uncharacterized protein</fullName>
    </submittedName>
</protein>
<proteinExistence type="predicted"/>
<evidence type="ECO:0000313" key="2">
    <source>
        <dbReference type="Proteomes" id="UP000886885"/>
    </source>
</evidence>
<comment type="caution">
    <text evidence="1">The sequence shown here is derived from an EMBL/GenBank/DDBJ whole genome shotgun (WGS) entry which is preliminary data.</text>
</comment>
<reference evidence="1" key="1">
    <citation type="journal article" date="2020" name="bioRxiv">
        <title>Hybrid origin of Populus tomentosa Carr. identified through genome sequencing and phylogenomic analysis.</title>
        <authorList>
            <person name="An X."/>
            <person name="Gao K."/>
            <person name="Chen Z."/>
            <person name="Li J."/>
            <person name="Yang X."/>
            <person name="Yang X."/>
            <person name="Zhou J."/>
            <person name="Guo T."/>
            <person name="Zhao T."/>
            <person name="Huang S."/>
            <person name="Miao D."/>
            <person name="Khan W.U."/>
            <person name="Rao P."/>
            <person name="Ye M."/>
            <person name="Lei B."/>
            <person name="Liao W."/>
            <person name="Wang J."/>
            <person name="Ji L."/>
            <person name="Li Y."/>
            <person name="Guo B."/>
            <person name="Mustafa N.S."/>
            <person name="Li S."/>
            <person name="Yun Q."/>
            <person name="Keller S.R."/>
            <person name="Mao J."/>
            <person name="Zhang R."/>
            <person name="Strauss S.H."/>
        </authorList>
    </citation>
    <scope>NUCLEOTIDE SEQUENCE</scope>
    <source>
        <strain evidence="1">GM15</strain>
        <tissue evidence="1">Leaf</tissue>
    </source>
</reference>
<dbReference type="GO" id="GO:0003723">
    <property type="term" value="F:RNA binding"/>
    <property type="evidence" value="ECO:0007669"/>
    <property type="project" value="InterPro"/>
</dbReference>
<sequence>MLSSNILPDAIKFLALLSKCRHLRLVDERKRFFQLVSEENDMMRHCGCLVHLRCRADLLEEARDLIISYQASRDLITSHRLPKTSCNWTLLMAAVIQLHPTCTQQQAYMRKPWKRGMR</sequence>
<dbReference type="AlphaFoldDB" id="A0A8X8AA71"/>
<dbReference type="InterPro" id="IPR046960">
    <property type="entry name" value="PPR_At4g14850-like_plant"/>
</dbReference>
<gene>
    <name evidence="1" type="ORF">POTOM_012161</name>
</gene>
<dbReference type="Proteomes" id="UP000886885">
    <property type="component" value="Chromosome 3A"/>
</dbReference>
<dbReference type="EMBL" id="JAAWWB010000005">
    <property type="protein sequence ID" value="KAG6782747.1"/>
    <property type="molecule type" value="Genomic_DNA"/>
</dbReference>
<evidence type="ECO:0000313" key="1">
    <source>
        <dbReference type="EMBL" id="KAG6782747.1"/>
    </source>
</evidence>
<accession>A0A8X8AA71</accession>
<name>A0A8X8AA71_POPTO</name>
<dbReference type="PANTHER" id="PTHR47926">
    <property type="entry name" value="PENTATRICOPEPTIDE REPEAT-CONTAINING PROTEIN"/>
    <property type="match status" value="1"/>
</dbReference>
<dbReference type="GO" id="GO:0009451">
    <property type="term" value="P:RNA modification"/>
    <property type="evidence" value="ECO:0007669"/>
    <property type="project" value="InterPro"/>
</dbReference>
<dbReference type="OrthoDB" id="185373at2759"/>